<comment type="subcellular location">
    <subcellularLocation>
        <location evidence="1">Cell membrane</location>
        <topology evidence="1">Multi-pass membrane protein</topology>
    </subcellularLocation>
</comment>
<keyword evidence="5" id="KW-0297">G-protein coupled receptor</keyword>
<feature type="transmembrane region" description="Helical" evidence="10">
    <location>
        <begin position="153"/>
        <end position="175"/>
    </location>
</feature>
<feature type="transmembrane region" description="Helical" evidence="10">
    <location>
        <begin position="80"/>
        <end position="106"/>
    </location>
</feature>
<keyword evidence="2" id="KW-1003">Cell membrane</keyword>
<evidence type="ECO:0000256" key="4">
    <source>
        <dbReference type="ARBA" id="ARBA00022989"/>
    </source>
</evidence>
<evidence type="ECO:0000313" key="13">
    <source>
        <dbReference type="RefSeq" id="XP_014665536.1"/>
    </source>
</evidence>
<feature type="transmembrane region" description="Helical" evidence="10">
    <location>
        <begin position="238"/>
        <end position="266"/>
    </location>
</feature>
<evidence type="ECO:0000256" key="1">
    <source>
        <dbReference type="ARBA" id="ARBA00004651"/>
    </source>
</evidence>
<keyword evidence="7" id="KW-0675">Receptor</keyword>
<feature type="compositionally biased region" description="Polar residues" evidence="9">
    <location>
        <begin position="24"/>
        <end position="39"/>
    </location>
</feature>
<dbReference type="PRINTS" id="PR00237">
    <property type="entry name" value="GPCRRHODOPSN"/>
</dbReference>
<evidence type="ECO:0000256" key="10">
    <source>
        <dbReference type="SAM" id="Phobius"/>
    </source>
</evidence>
<dbReference type="Gene3D" id="1.20.1070.10">
    <property type="entry name" value="Rhodopsin 7-helix transmembrane proteins"/>
    <property type="match status" value="1"/>
</dbReference>
<name>A0ABM1E015_PRICU</name>
<dbReference type="Proteomes" id="UP000695022">
    <property type="component" value="Unplaced"/>
</dbReference>
<sequence>MTSPLLSAALPGVSSSHPPRRYCSSASEVNKRSNGCPDNTSTRVTQTTRITMTTNSSANTTTGDESATLLNPILHDRPQLHWFLIVLLFAEATATCVGNLFVLHVVRSEKRKAKQHLYVANLALADAGFGFTEFFYAAQMSVGSWPFGSPACTAWLIADTVFGNAVIFIVLVVAVDRVMAVMRPHRYSVTLTRASVAAMLVAWATALARMLLVIDVYTGTGRAARTCRPDWSRQSPRMHLYLLVLLFYVPMVIIAACCMKIAAAVLMSRIGKVKRAAVTPVNVVNRPATLILPASATGQLTSPTGQAERHYRSVTFTYRSVTSLRSNRRQGSAAEQRRAGSDKDFEETEVASDHDF</sequence>
<dbReference type="SUPFAM" id="SSF81321">
    <property type="entry name" value="Family A G protein-coupled receptor-like"/>
    <property type="match status" value="1"/>
</dbReference>
<organism evidence="12 13">
    <name type="scientific">Priapulus caudatus</name>
    <name type="common">Priapulid worm</name>
    <dbReference type="NCBI Taxonomy" id="37621"/>
    <lineage>
        <taxon>Eukaryota</taxon>
        <taxon>Metazoa</taxon>
        <taxon>Ecdysozoa</taxon>
        <taxon>Scalidophora</taxon>
        <taxon>Priapulida</taxon>
        <taxon>Priapulimorpha</taxon>
        <taxon>Priapulimorphida</taxon>
        <taxon>Priapulidae</taxon>
        <taxon>Priapulus</taxon>
    </lineage>
</organism>
<feature type="region of interest" description="Disordered" evidence="9">
    <location>
        <begin position="326"/>
        <end position="356"/>
    </location>
</feature>
<keyword evidence="12" id="KW-1185">Reference proteome</keyword>
<keyword evidence="6 10" id="KW-0472">Membrane</keyword>
<keyword evidence="4 10" id="KW-1133">Transmembrane helix</keyword>
<gene>
    <name evidence="13" type="primary">LOC106807640</name>
</gene>
<dbReference type="PANTHER" id="PTHR24229">
    <property type="entry name" value="NEUROPEPTIDES RECEPTOR"/>
    <property type="match status" value="1"/>
</dbReference>
<reference evidence="13" key="1">
    <citation type="submission" date="2025-08" db="UniProtKB">
        <authorList>
            <consortium name="RefSeq"/>
        </authorList>
    </citation>
    <scope>IDENTIFICATION</scope>
</reference>
<evidence type="ECO:0000256" key="5">
    <source>
        <dbReference type="ARBA" id="ARBA00023040"/>
    </source>
</evidence>
<evidence type="ECO:0000256" key="8">
    <source>
        <dbReference type="ARBA" id="ARBA00023224"/>
    </source>
</evidence>
<evidence type="ECO:0000256" key="6">
    <source>
        <dbReference type="ARBA" id="ARBA00023136"/>
    </source>
</evidence>
<feature type="domain" description="G-protein coupled receptors family 1 profile" evidence="11">
    <location>
        <begin position="98"/>
        <end position="265"/>
    </location>
</feature>
<keyword evidence="3 10" id="KW-0812">Transmembrane</keyword>
<protein>
    <submittedName>
        <fullName evidence="13">Somatostatin receptor type 5-like</fullName>
    </submittedName>
</protein>
<dbReference type="GeneID" id="106807640"/>
<dbReference type="RefSeq" id="XP_014665536.1">
    <property type="nucleotide sequence ID" value="XM_014810050.1"/>
</dbReference>
<feature type="transmembrane region" description="Helical" evidence="10">
    <location>
        <begin position="196"/>
        <end position="218"/>
    </location>
</feature>
<evidence type="ECO:0000256" key="9">
    <source>
        <dbReference type="SAM" id="MobiDB-lite"/>
    </source>
</evidence>
<evidence type="ECO:0000256" key="3">
    <source>
        <dbReference type="ARBA" id="ARBA00022692"/>
    </source>
</evidence>
<dbReference type="PANTHER" id="PTHR24229:SF40">
    <property type="entry name" value="ALLATOSTATIN C RECEPTOR 1-RELATED"/>
    <property type="match status" value="1"/>
</dbReference>
<dbReference type="Pfam" id="PF00001">
    <property type="entry name" value="7tm_1"/>
    <property type="match status" value="1"/>
</dbReference>
<dbReference type="InterPro" id="IPR000276">
    <property type="entry name" value="GPCR_Rhodpsn"/>
</dbReference>
<feature type="region of interest" description="Disordered" evidence="9">
    <location>
        <begin position="1"/>
        <end position="43"/>
    </location>
</feature>
<evidence type="ECO:0000256" key="7">
    <source>
        <dbReference type="ARBA" id="ARBA00023170"/>
    </source>
</evidence>
<accession>A0ABM1E015</accession>
<dbReference type="InterPro" id="IPR017452">
    <property type="entry name" value="GPCR_Rhodpsn_7TM"/>
</dbReference>
<keyword evidence="8" id="KW-0807">Transducer</keyword>
<evidence type="ECO:0000259" key="11">
    <source>
        <dbReference type="PROSITE" id="PS50262"/>
    </source>
</evidence>
<evidence type="ECO:0000256" key="2">
    <source>
        <dbReference type="ARBA" id="ARBA00022475"/>
    </source>
</evidence>
<feature type="transmembrane region" description="Helical" evidence="10">
    <location>
        <begin position="118"/>
        <end position="138"/>
    </location>
</feature>
<dbReference type="PROSITE" id="PS50262">
    <property type="entry name" value="G_PROTEIN_RECEP_F1_2"/>
    <property type="match status" value="1"/>
</dbReference>
<evidence type="ECO:0000313" key="12">
    <source>
        <dbReference type="Proteomes" id="UP000695022"/>
    </source>
</evidence>
<proteinExistence type="predicted"/>